<dbReference type="OrthoDB" id="3486002at2"/>
<gene>
    <name evidence="1" type="ORF">ETD83_07875</name>
</gene>
<organism evidence="1 2">
    <name type="scientific">Actinomadura soli</name>
    <dbReference type="NCBI Taxonomy" id="2508997"/>
    <lineage>
        <taxon>Bacteria</taxon>
        <taxon>Bacillati</taxon>
        <taxon>Actinomycetota</taxon>
        <taxon>Actinomycetes</taxon>
        <taxon>Streptosporangiales</taxon>
        <taxon>Thermomonosporaceae</taxon>
        <taxon>Actinomadura</taxon>
    </lineage>
</organism>
<name>A0A5C4JHB1_9ACTN</name>
<dbReference type="Proteomes" id="UP000309174">
    <property type="component" value="Unassembled WGS sequence"/>
</dbReference>
<dbReference type="EMBL" id="VCKW01000028">
    <property type="protein sequence ID" value="TMR04803.1"/>
    <property type="molecule type" value="Genomic_DNA"/>
</dbReference>
<evidence type="ECO:0000313" key="2">
    <source>
        <dbReference type="Proteomes" id="UP000309174"/>
    </source>
</evidence>
<reference evidence="1 2" key="1">
    <citation type="submission" date="2019-05" db="EMBL/GenBank/DDBJ databases">
        <title>Draft genome sequence of Actinomadura sp. 14C53.</title>
        <authorList>
            <person name="Saricaoglu S."/>
            <person name="Isik K."/>
        </authorList>
    </citation>
    <scope>NUCLEOTIDE SEQUENCE [LARGE SCALE GENOMIC DNA]</scope>
    <source>
        <strain evidence="1 2">14C53</strain>
    </source>
</reference>
<dbReference type="AlphaFoldDB" id="A0A5C4JHB1"/>
<accession>A0A5C4JHB1</accession>
<proteinExistence type="predicted"/>
<evidence type="ECO:0000313" key="1">
    <source>
        <dbReference type="EMBL" id="TMR04803.1"/>
    </source>
</evidence>
<keyword evidence="2" id="KW-1185">Reference proteome</keyword>
<protein>
    <submittedName>
        <fullName evidence="1">Uncharacterized protein</fullName>
    </submittedName>
</protein>
<sequence length="82" mass="9033">MIVTLRIRPGDAEEGALAGYRIYLVDGARRELSADRCRHAGSRYIFERESASGGWQIVHEVAVVDVAQLQDGIPNADHEPNS</sequence>
<comment type="caution">
    <text evidence="1">The sequence shown here is derived from an EMBL/GenBank/DDBJ whole genome shotgun (WGS) entry which is preliminary data.</text>
</comment>
<dbReference type="RefSeq" id="WP_138644399.1">
    <property type="nucleotide sequence ID" value="NZ_VCKW01000028.1"/>
</dbReference>